<dbReference type="PANTHER" id="PTHR15924">
    <property type="entry name" value="CLE"/>
    <property type="match status" value="1"/>
</dbReference>
<reference evidence="1" key="2">
    <citation type="journal article" date="2018" name="Environ. Sci. Technol.">
        <title>The Toxicogenome of Hyalella azteca: A Model for Sediment Ecotoxicology and Evolutionary Toxicology.</title>
        <authorList>
            <person name="Poynton H.C."/>
            <person name="Hasenbein S."/>
            <person name="Benoit J.B."/>
            <person name="Sepulveda M.S."/>
            <person name="Poelchau M.F."/>
            <person name="Hughes D.S.T."/>
            <person name="Murali S.C."/>
            <person name="Chen S."/>
            <person name="Glastad K.M."/>
            <person name="Goodisman M.A.D."/>
            <person name="Werren J.H."/>
            <person name="Vineis J.H."/>
            <person name="Bowen J.L."/>
            <person name="Friedrich M."/>
            <person name="Jones J."/>
            <person name="Robertson H.M."/>
            <person name="Feyereisen R."/>
            <person name="Mechler-Hickson A."/>
            <person name="Mathers N."/>
            <person name="Lee C.E."/>
            <person name="Colbourne J.K."/>
            <person name="Biales A."/>
            <person name="Johnston J.S."/>
            <person name="Wellborn G.A."/>
            <person name="Rosendale A.J."/>
            <person name="Cridge A.G."/>
            <person name="Munoz-Torres M.C."/>
            <person name="Bain P.A."/>
            <person name="Manny A.R."/>
            <person name="Major K.M."/>
            <person name="Lambert F.N."/>
            <person name="Vulpe C.D."/>
            <person name="Tuck P."/>
            <person name="Blalock B.J."/>
            <person name="Lin Y.Y."/>
            <person name="Smith M.E."/>
            <person name="Ochoa-Acuna H."/>
            <person name="Chen M.M."/>
            <person name="Childers C.P."/>
            <person name="Qu J."/>
            <person name="Dugan S."/>
            <person name="Lee S.L."/>
            <person name="Chao H."/>
            <person name="Dinh H."/>
            <person name="Han Y."/>
            <person name="Doddapaneni H."/>
            <person name="Worley K.C."/>
            <person name="Muzny D.M."/>
            <person name="Gibbs R.A."/>
            <person name="Richards S."/>
        </authorList>
    </citation>
    <scope>NUCLEOTIDE SEQUENCE</scope>
    <source>
        <strain evidence="1">HAZT.00-mixed</strain>
        <tissue evidence="1">Whole organism</tissue>
    </source>
</reference>
<name>A0A6A0GVQ6_HYAAZ</name>
<gene>
    <name evidence="1" type="ORF">HAZT_HAZT004700</name>
</gene>
<proteinExistence type="predicted"/>
<accession>A0A6A0GVQ6</accession>
<dbReference type="OrthoDB" id="514167at2759"/>
<sequence length="143" mass="16225">MAADMKLAVVKVIVNDQCQVLKSFPADDQSIRQLVVWLEDHKIRHYKIEDRTALKQTKDEKWPNVFKKYLNDLKCPHPPQALHSVTDWLLGLAVQLEYGENVEKYSAQKAAHVASQRSAAPQVVNTNPLDALDFSCPEFRGPS</sequence>
<protein>
    <submittedName>
        <fullName evidence="1">Uncharacterized protein</fullName>
    </submittedName>
</protein>
<dbReference type="EMBL" id="JQDR03013201">
    <property type="protein sequence ID" value="KAA0190049.1"/>
    <property type="molecule type" value="Genomic_DNA"/>
</dbReference>
<dbReference type="Proteomes" id="UP000711488">
    <property type="component" value="Unassembled WGS sequence"/>
</dbReference>
<dbReference type="Pfam" id="PF10036">
    <property type="entry name" value="RLL"/>
    <property type="match status" value="1"/>
</dbReference>
<reference evidence="1" key="3">
    <citation type="submission" date="2019-06" db="EMBL/GenBank/DDBJ databases">
        <authorList>
            <person name="Poynton C."/>
            <person name="Hasenbein S."/>
            <person name="Benoit J.B."/>
            <person name="Sepulveda M.S."/>
            <person name="Poelchau M.F."/>
            <person name="Murali S.C."/>
            <person name="Chen S."/>
            <person name="Glastad K.M."/>
            <person name="Werren J.H."/>
            <person name="Vineis J.H."/>
            <person name="Bowen J.L."/>
            <person name="Friedrich M."/>
            <person name="Jones J."/>
            <person name="Robertson H.M."/>
            <person name="Feyereisen R."/>
            <person name="Mechler-Hickson A."/>
            <person name="Mathers N."/>
            <person name="Lee C.E."/>
            <person name="Colbourne J.K."/>
            <person name="Biales A."/>
            <person name="Johnston J.S."/>
            <person name="Wellborn G.A."/>
            <person name="Rosendale A.J."/>
            <person name="Cridge A.G."/>
            <person name="Munoz-Torres M.C."/>
            <person name="Bain P.A."/>
            <person name="Manny A.R."/>
            <person name="Major K.M."/>
            <person name="Lambert F.N."/>
            <person name="Vulpe C.D."/>
            <person name="Tuck P."/>
            <person name="Blalock B.J."/>
            <person name="Lin Y.-Y."/>
            <person name="Smith M.E."/>
            <person name="Ochoa-Acuna H."/>
            <person name="Chen M.-J.M."/>
            <person name="Childers C.P."/>
            <person name="Qu J."/>
            <person name="Dugan S."/>
            <person name="Lee S.L."/>
            <person name="Chao H."/>
            <person name="Dinh H."/>
            <person name="Han Y."/>
            <person name="Doddapaneni H."/>
            <person name="Worley K.C."/>
            <person name="Muzny D.M."/>
            <person name="Gibbs R.A."/>
            <person name="Richards S."/>
        </authorList>
    </citation>
    <scope>NUCLEOTIDE SEQUENCE</scope>
    <source>
        <strain evidence="1">HAZT.00-mixed</strain>
        <tissue evidence="1">Whole organism</tissue>
    </source>
</reference>
<evidence type="ECO:0000313" key="1">
    <source>
        <dbReference type="EMBL" id="KAA0190049.1"/>
    </source>
</evidence>
<dbReference type="AlphaFoldDB" id="A0A6A0GVQ6"/>
<reference evidence="1" key="1">
    <citation type="submission" date="2014-08" db="EMBL/GenBank/DDBJ databases">
        <authorList>
            <person name="Murali S."/>
            <person name="Richards S."/>
            <person name="Bandaranaike D."/>
            <person name="Bellair M."/>
            <person name="Blankenburg K."/>
            <person name="Chao H."/>
            <person name="Dinh H."/>
            <person name="Doddapaneni H."/>
            <person name="Dugan-Rocha S."/>
            <person name="Elkadiri S."/>
            <person name="Gnanaolivu R."/>
            <person name="Hughes D."/>
            <person name="Lee S."/>
            <person name="Li M."/>
            <person name="Ming W."/>
            <person name="Munidasa M."/>
            <person name="Muniz J."/>
            <person name="Nguyen L."/>
            <person name="Osuji N."/>
            <person name="Pu L.-L."/>
            <person name="Puazo M."/>
            <person name="Skinner E."/>
            <person name="Qu C."/>
            <person name="Quiroz J."/>
            <person name="Raj R."/>
            <person name="Weissenberger G."/>
            <person name="Xin Y."/>
            <person name="Zou X."/>
            <person name="Han Y."/>
            <person name="Worley K."/>
            <person name="Muzny D."/>
            <person name="Gibbs R."/>
        </authorList>
    </citation>
    <scope>NUCLEOTIDE SEQUENCE</scope>
    <source>
        <strain evidence="1">HAZT.00-mixed</strain>
        <tissue evidence="1">Whole organism</tissue>
    </source>
</reference>
<organism evidence="1">
    <name type="scientific">Hyalella azteca</name>
    <name type="common">Amphipod</name>
    <dbReference type="NCBI Taxonomy" id="294128"/>
    <lineage>
        <taxon>Eukaryota</taxon>
        <taxon>Metazoa</taxon>
        <taxon>Ecdysozoa</taxon>
        <taxon>Arthropoda</taxon>
        <taxon>Crustacea</taxon>
        <taxon>Multicrustacea</taxon>
        <taxon>Malacostraca</taxon>
        <taxon>Eumalacostraca</taxon>
        <taxon>Peracarida</taxon>
        <taxon>Amphipoda</taxon>
        <taxon>Senticaudata</taxon>
        <taxon>Talitrida</taxon>
        <taxon>Talitroidea</taxon>
        <taxon>Hyalellidae</taxon>
        <taxon>Hyalella</taxon>
    </lineage>
</organism>
<dbReference type="InterPro" id="IPR019265">
    <property type="entry name" value="RTRAF"/>
</dbReference>
<comment type="caution">
    <text evidence="1">The sequence shown here is derived from an EMBL/GenBank/DDBJ whole genome shotgun (WGS) entry which is preliminary data.</text>
</comment>